<evidence type="ECO:0000256" key="1">
    <source>
        <dbReference type="ARBA" id="ARBA00004127"/>
    </source>
</evidence>
<dbReference type="InterPro" id="IPR011541">
    <property type="entry name" value="Ni/Co_transpt_high_affinity"/>
</dbReference>
<feature type="transmembrane region" description="Helical" evidence="8">
    <location>
        <begin position="92"/>
        <end position="120"/>
    </location>
</feature>
<keyword evidence="6 8" id="KW-1133">Transmembrane helix</keyword>
<dbReference type="GO" id="GO:0012505">
    <property type="term" value="C:endomembrane system"/>
    <property type="evidence" value="ECO:0007669"/>
    <property type="project" value="UniProtKB-SubCell"/>
</dbReference>
<protein>
    <recommendedName>
        <fullName evidence="8">Nickel/cobalt efflux system</fullName>
    </recommendedName>
</protein>
<keyword evidence="7 8" id="KW-0472">Membrane</keyword>
<dbReference type="GO" id="GO:0015099">
    <property type="term" value="F:nickel cation transmembrane transporter activity"/>
    <property type="evidence" value="ECO:0007669"/>
    <property type="project" value="UniProtKB-UniRule"/>
</dbReference>
<feature type="transmembrane region" description="Helical" evidence="8">
    <location>
        <begin position="277"/>
        <end position="304"/>
    </location>
</feature>
<dbReference type="PANTHER" id="PTHR31611">
    <property type="entry name" value="HIGH-AFFINITY NICKEL TRANSPORT PROTEIN NIC1"/>
    <property type="match status" value="1"/>
</dbReference>
<feature type="transmembrane region" description="Helical" evidence="8">
    <location>
        <begin position="132"/>
        <end position="154"/>
    </location>
</feature>
<reference evidence="9" key="2">
    <citation type="submission" date="2020-09" db="EMBL/GenBank/DDBJ databases">
        <authorList>
            <person name="Sun Q."/>
            <person name="Zhou Y."/>
        </authorList>
    </citation>
    <scope>NUCLEOTIDE SEQUENCE</scope>
    <source>
        <strain evidence="9">CGMCC 4.7368</strain>
    </source>
</reference>
<proteinExistence type="inferred from homology"/>
<comment type="similarity">
    <text evidence="2 8">Belongs to the NiCoT transporter (TC 2.A.52) family.</text>
</comment>
<evidence type="ECO:0000256" key="5">
    <source>
        <dbReference type="ARBA" id="ARBA00022692"/>
    </source>
</evidence>
<evidence type="ECO:0000313" key="10">
    <source>
        <dbReference type="Proteomes" id="UP000646523"/>
    </source>
</evidence>
<dbReference type="InterPro" id="IPR004688">
    <property type="entry name" value="Ni/Co_transpt"/>
</dbReference>
<sequence length="358" mass="37833">MTDRSDAVPTAGGWTGAERRRLAGIGGAILLLHVLGITLYLFHSGDPATAGGLAGAGILAYLLGVRHAFDADHIAAIDDTTRLMLLRGRRPLGVGFFFAMGHSTVVLLLSVVVALGAAALHQSDLDAARTTGALLARLVALTFLVVVAVLNAFVLRDLLLLRRGVRRAEVTGENLERLLAKRGIVHRLLGSRLRSLIKSSWHMYPVGLLMGLGLETASEVALLGLAASATAQGGLPLLGMLSLPLLFAAGMSTFDTADSLLMTRVYSWSYRDPARTLFFNTATTAMTVVIAGFVAAIYFAALLTEHGPVDWLGPLGALAEHFELLGYGIAAIFVLCWGGAALWWRLRGRGSGTGLTPS</sequence>
<comment type="caution">
    <text evidence="9">The sequence shown here is derived from an EMBL/GenBank/DDBJ whole genome shotgun (WGS) entry which is preliminary data.</text>
</comment>
<name>A0A917ZCV6_9ACTN</name>
<dbReference type="Pfam" id="PF03824">
    <property type="entry name" value="NicO"/>
    <property type="match status" value="1"/>
</dbReference>
<feature type="transmembrane region" description="Helical" evidence="8">
    <location>
        <begin position="22"/>
        <end position="42"/>
    </location>
</feature>
<keyword evidence="10" id="KW-1185">Reference proteome</keyword>
<feature type="transmembrane region" description="Helical" evidence="8">
    <location>
        <begin position="324"/>
        <end position="344"/>
    </location>
</feature>
<organism evidence="9 10">
    <name type="scientific">Nonomuraea cavernae</name>
    <dbReference type="NCBI Taxonomy" id="2045107"/>
    <lineage>
        <taxon>Bacteria</taxon>
        <taxon>Bacillati</taxon>
        <taxon>Actinomycetota</taxon>
        <taxon>Actinomycetes</taxon>
        <taxon>Streptosporangiales</taxon>
        <taxon>Streptosporangiaceae</taxon>
        <taxon>Nonomuraea</taxon>
    </lineage>
</organism>
<evidence type="ECO:0000256" key="3">
    <source>
        <dbReference type="ARBA" id="ARBA00022448"/>
    </source>
</evidence>
<evidence type="ECO:0000256" key="2">
    <source>
        <dbReference type="ARBA" id="ARBA00010892"/>
    </source>
</evidence>
<evidence type="ECO:0000256" key="8">
    <source>
        <dbReference type="RuleBase" id="RU362101"/>
    </source>
</evidence>
<gene>
    <name evidence="9" type="primary">nixA</name>
    <name evidence="9" type="ORF">GCM10012289_69190</name>
</gene>
<feature type="transmembrane region" description="Helical" evidence="8">
    <location>
        <begin position="48"/>
        <end position="65"/>
    </location>
</feature>
<evidence type="ECO:0000256" key="7">
    <source>
        <dbReference type="ARBA" id="ARBA00023136"/>
    </source>
</evidence>
<dbReference type="AlphaFoldDB" id="A0A917ZCV6"/>
<keyword evidence="4" id="KW-0533">Nickel</keyword>
<evidence type="ECO:0000313" key="9">
    <source>
        <dbReference type="EMBL" id="GGO81078.1"/>
    </source>
</evidence>
<evidence type="ECO:0000256" key="4">
    <source>
        <dbReference type="ARBA" id="ARBA00022596"/>
    </source>
</evidence>
<reference evidence="9" key="1">
    <citation type="journal article" date="2014" name="Int. J. Syst. Evol. Microbiol.">
        <title>Complete genome sequence of Corynebacterium casei LMG S-19264T (=DSM 44701T), isolated from a smear-ripened cheese.</title>
        <authorList>
            <consortium name="US DOE Joint Genome Institute (JGI-PGF)"/>
            <person name="Walter F."/>
            <person name="Albersmeier A."/>
            <person name="Kalinowski J."/>
            <person name="Ruckert C."/>
        </authorList>
    </citation>
    <scope>NUCLEOTIDE SEQUENCE</scope>
    <source>
        <strain evidence="9">CGMCC 4.7368</strain>
    </source>
</reference>
<evidence type="ECO:0000256" key="6">
    <source>
        <dbReference type="ARBA" id="ARBA00022989"/>
    </source>
</evidence>
<accession>A0A917ZCV6</accession>
<keyword evidence="3 8" id="KW-0813">Transport</keyword>
<dbReference type="PANTHER" id="PTHR31611:SF0">
    <property type="entry name" value="HIGH-AFFINITY NICKEL TRANSPORT PROTEIN NIC1"/>
    <property type="match status" value="1"/>
</dbReference>
<dbReference type="RefSeq" id="WP_189128440.1">
    <property type="nucleotide sequence ID" value="NZ_BMNH01000035.1"/>
</dbReference>
<dbReference type="Proteomes" id="UP000646523">
    <property type="component" value="Unassembled WGS sequence"/>
</dbReference>
<dbReference type="EMBL" id="BMNH01000035">
    <property type="protein sequence ID" value="GGO81078.1"/>
    <property type="molecule type" value="Genomic_DNA"/>
</dbReference>
<dbReference type="GO" id="GO:0005886">
    <property type="term" value="C:plasma membrane"/>
    <property type="evidence" value="ECO:0007669"/>
    <property type="project" value="UniProtKB-SubCell"/>
</dbReference>
<comment type="subcellular location">
    <subcellularLocation>
        <location evidence="8">Cell membrane</location>
        <topology evidence="8">Multi-pass membrane protein</topology>
    </subcellularLocation>
    <subcellularLocation>
        <location evidence="1">Endomembrane system</location>
        <topology evidence="1">Multi-pass membrane protein</topology>
    </subcellularLocation>
</comment>
<keyword evidence="5 8" id="KW-0812">Transmembrane</keyword>